<comment type="similarity">
    <text evidence="2">Belongs to the BMP lipoprotein family.</text>
</comment>
<evidence type="ECO:0000259" key="7">
    <source>
        <dbReference type="Pfam" id="PF02608"/>
    </source>
</evidence>
<proteinExistence type="inferred from homology"/>
<name>A0A644Y6P2_9ZZZZ</name>
<comment type="subcellular location">
    <subcellularLocation>
        <location evidence="1">Cell membrane</location>
        <topology evidence="1">Lipid-anchor</topology>
    </subcellularLocation>
</comment>
<dbReference type="InterPro" id="IPR050957">
    <property type="entry name" value="BMP_lipoprotein"/>
</dbReference>
<dbReference type="InterPro" id="IPR028082">
    <property type="entry name" value="Peripla_BP_I"/>
</dbReference>
<keyword evidence="3" id="KW-1003">Cell membrane</keyword>
<dbReference type="Pfam" id="PF02608">
    <property type="entry name" value="Bmp"/>
    <property type="match status" value="1"/>
</dbReference>
<gene>
    <name evidence="8" type="primary">tmpC_13</name>
    <name evidence="8" type="ORF">SDC9_70716</name>
</gene>
<evidence type="ECO:0000256" key="3">
    <source>
        <dbReference type="ARBA" id="ARBA00022475"/>
    </source>
</evidence>
<organism evidence="8">
    <name type="scientific">bioreactor metagenome</name>
    <dbReference type="NCBI Taxonomy" id="1076179"/>
    <lineage>
        <taxon>unclassified sequences</taxon>
        <taxon>metagenomes</taxon>
        <taxon>ecological metagenomes</taxon>
    </lineage>
</organism>
<evidence type="ECO:0000256" key="6">
    <source>
        <dbReference type="ARBA" id="ARBA00023288"/>
    </source>
</evidence>
<evidence type="ECO:0000256" key="5">
    <source>
        <dbReference type="ARBA" id="ARBA00023136"/>
    </source>
</evidence>
<dbReference type="EMBL" id="VSSQ01004216">
    <property type="protein sequence ID" value="MPM24235.1"/>
    <property type="molecule type" value="Genomic_DNA"/>
</dbReference>
<evidence type="ECO:0000256" key="2">
    <source>
        <dbReference type="ARBA" id="ARBA00008610"/>
    </source>
</evidence>
<evidence type="ECO:0000256" key="1">
    <source>
        <dbReference type="ARBA" id="ARBA00004193"/>
    </source>
</evidence>
<dbReference type="GO" id="GO:0005886">
    <property type="term" value="C:plasma membrane"/>
    <property type="evidence" value="ECO:0007669"/>
    <property type="project" value="UniProtKB-SubCell"/>
</dbReference>
<dbReference type="InterPro" id="IPR003760">
    <property type="entry name" value="PnrA-like"/>
</dbReference>
<dbReference type="CDD" id="cd06354">
    <property type="entry name" value="PBP1_PrnA-like"/>
    <property type="match status" value="1"/>
</dbReference>
<sequence length="283" mass="30675">MYIPNLRQAADEGYDLIMVTGFTWADALSEVAPQYPNQKFTIVDVDWVGQPNVMEFIYSEEQGSYLVGLAAALQAKEDGIKDPKFGFIGGVPGATITKFEMGYVQGIRSVFPNAQIMDYYANDWGKPELAKAQAKNWYDMGVYCIFSAAGGTGNGTIAQAKEYRMQGKNIWAIGVDSDQFEDGIYSGRESAVLTSMLKRVENSSLMVLKAVEEGSFKGGVVQMGMADEGVGYSTANPKLSQNVVKLVDAAKADINNGKIRIYKTYKEALANGAAPQGLAALDD</sequence>
<dbReference type="AlphaFoldDB" id="A0A644Y6P2"/>
<accession>A0A644Y6P2</accession>
<evidence type="ECO:0000313" key="8">
    <source>
        <dbReference type="EMBL" id="MPM24235.1"/>
    </source>
</evidence>
<dbReference type="PANTHER" id="PTHR34296:SF2">
    <property type="entry name" value="ABC TRANSPORTER GUANOSINE-BINDING PROTEIN NUPN"/>
    <property type="match status" value="1"/>
</dbReference>
<keyword evidence="4" id="KW-0732">Signal</keyword>
<feature type="domain" description="ABC transporter substrate-binding protein PnrA-like" evidence="7">
    <location>
        <begin position="2"/>
        <end position="263"/>
    </location>
</feature>
<protein>
    <submittedName>
        <fullName evidence="8">Membrane lipoprotein TmpC</fullName>
    </submittedName>
</protein>
<keyword evidence="5" id="KW-0472">Membrane</keyword>
<dbReference type="SUPFAM" id="SSF53822">
    <property type="entry name" value="Periplasmic binding protein-like I"/>
    <property type="match status" value="1"/>
</dbReference>
<evidence type="ECO:0000256" key="4">
    <source>
        <dbReference type="ARBA" id="ARBA00022729"/>
    </source>
</evidence>
<dbReference type="PANTHER" id="PTHR34296">
    <property type="entry name" value="TRANSCRIPTIONAL ACTIVATOR PROTEIN MED"/>
    <property type="match status" value="1"/>
</dbReference>
<comment type="caution">
    <text evidence="8">The sequence shown here is derived from an EMBL/GenBank/DDBJ whole genome shotgun (WGS) entry which is preliminary data.</text>
</comment>
<keyword evidence="6 8" id="KW-0449">Lipoprotein</keyword>
<reference evidence="8" key="1">
    <citation type="submission" date="2019-08" db="EMBL/GenBank/DDBJ databases">
        <authorList>
            <person name="Kucharzyk K."/>
            <person name="Murdoch R.W."/>
            <person name="Higgins S."/>
            <person name="Loffler F."/>
        </authorList>
    </citation>
    <scope>NUCLEOTIDE SEQUENCE</scope>
</reference>
<dbReference type="Gene3D" id="3.40.50.2300">
    <property type="match status" value="2"/>
</dbReference>